<dbReference type="AlphaFoldDB" id="A0A0D2X0U6"/>
<name>A0A0D2X0U6_CAPO3</name>
<protein>
    <recommendedName>
        <fullName evidence="3">CST complex subunit STN1</fullName>
    </recommendedName>
    <alternativeName>
        <fullName evidence="8">Suppressor of cdc thirteen homolog</fullName>
    </alternativeName>
</protein>
<feature type="region of interest" description="Disordered" evidence="9">
    <location>
        <begin position="194"/>
        <end position="217"/>
    </location>
</feature>
<keyword evidence="11" id="KW-1185">Reference proteome</keyword>
<dbReference type="PANTHER" id="PTHR13989:SF33">
    <property type="entry name" value="CST COMPLEX SUBUNIT STN1"/>
    <property type="match status" value="1"/>
</dbReference>
<comment type="subcellular location">
    <subcellularLocation>
        <location evidence="2">Chromosome</location>
        <location evidence="2">Telomere</location>
    </subcellularLocation>
    <subcellularLocation>
        <location evidence="1">Nucleus</location>
    </subcellularLocation>
</comment>
<evidence type="ECO:0000256" key="4">
    <source>
        <dbReference type="ARBA" id="ARBA00022454"/>
    </source>
</evidence>
<evidence type="ECO:0000256" key="3">
    <source>
        <dbReference type="ARBA" id="ARBA00017411"/>
    </source>
</evidence>
<keyword evidence="6" id="KW-0238">DNA-binding</keyword>
<sequence length="217" mass="22664">MGIISSIDRYNTNTSYTIDDGTGVISCVVWNRRRAEVTNLAGNATNGAPAALDAVAAVAAAGASAAAAGGGAAGNAPILPVARRAARAGNVFDAPVPAIGELGDLVSVRGKLSCYREQRQLVVTSMTPERAPDAESLWLLECAHLYRKIYSIPFDPAAILGAQSTQTSSTPAHSRAAATQLPVVPLLYGTAAKRPLQPHESQPAAKRWAPYHRNDHS</sequence>
<evidence type="ECO:0000256" key="2">
    <source>
        <dbReference type="ARBA" id="ARBA00004574"/>
    </source>
</evidence>
<dbReference type="eggNOG" id="KOG3108">
    <property type="taxonomic scope" value="Eukaryota"/>
</dbReference>
<dbReference type="Gene3D" id="2.40.50.140">
    <property type="entry name" value="Nucleic acid-binding proteins"/>
    <property type="match status" value="1"/>
</dbReference>
<dbReference type="GO" id="GO:0000781">
    <property type="term" value="C:chromosome, telomeric region"/>
    <property type="evidence" value="ECO:0007669"/>
    <property type="project" value="UniProtKB-SubCell"/>
</dbReference>
<dbReference type="InParanoid" id="A0A0D2X0U6"/>
<evidence type="ECO:0000256" key="8">
    <source>
        <dbReference type="ARBA" id="ARBA00030039"/>
    </source>
</evidence>
<dbReference type="OrthoDB" id="73919at2759"/>
<dbReference type="PhylomeDB" id="A0A0D2X0U6"/>
<evidence type="ECO:0000256" key="9">
    <source>
        <dbReference type="SAM" id="MobiDB-lite"/>
    </source>
</evidence>
<keyword evidence="7" id="KW-0539">Nucleus</keyword>
<keyword evidence="5" id="KW-0779">Telomere</keyword>
<evidence type="ECO:0000313" key="11">
    <source>
        <dbReference type="Proteomes" id="UP000008743"/>
    </source>
</evidence>
<evidence type="ECO:0000256" key="6">
    <source>
        <dbReference type="ARBA" id="ARBA00023125"/>
    </source>
</evidence>
<keyword evidence="4" id="KW-0158">Chromosome</keyword>
<accession>A0A0D2X0U6</accession>
<dbReference type="EMBL" id="KE346360">
    <property type="protein sequence ID" value="KJE89674.1"/>
    <property type="molecule type" value="Genomic_DNA"/>
</dbReference>
<proteinExistence type="predicted"/>
<gene>
    <name evidence="10" type="ORF">CAOG_001107</name>
</gene>
<dbReference type="STRING" id="595528.A0A0D2X0U6"/>
<dbReference type="InterPro" id="IPR012340">
    <property type="entry name" value="NA-bd_OB-fold"/>
</dbReference>
<reference evidence="11" key="1">
    <citation type="submission" date="2011-02" db="EMBL/GenBank/DDBJ databases">
        <title>The Genome Sequence of Capsaspora owczarzaki ATCC 30864.</title>
        <authorList>
            <person name="Russ C."/>
            <person name="Cuomo C."/>
            <person name="Burger G."/>
            <person name="Gray M.W."/>
            <person name="Holland P.W.H."/>
            <person name="King N."/>
            <person name="Lang F.B.F."/>
            <person name="Roger A.J."/>
            <person name="Ruiz-Trillo I."/>
            <person name="Young S.K."/>
            <person name="Zeng Q."/>
            <person name="Gargeya S."/>
            <person name="Alvarado L."/>
            <person name="Berlin A."/>
            <person name="Chapman S.B."/>
            <person name="Chen Z."/>
            <person name="Freedman E."/>
            <person name="Gellesch M."/>
            <person name="Goldberg J."/>
            <person name="Griggs A."/>
            <person name="Gujja S."/>
            <person name="Heilman E."/>
            <person name="Heiman D."/>
            <person name="Howarth C."/>
            <person name="Mehta T."/>
            <person name="Neiman D."/>
            <person name="Pearson M."/>
            <person name="Roberts A."/>
            <person name="Saif S."/>
            <person name="Shea T."/>
            <person name="Shenoy N."/>
            <person name="Sisk P."/>
            <person name="Stolte C."/>
            <person name="Sykes S."/>
            <person name="White J."/>
            <person name="Yandava C."/>
            <person name="Haas B."/>
            <person name="Nusbaum C."/>
            <person name="Birren B."/>
        </authorList>
    </citation>
    <scope>NUCLEOTIDE SEQUENCE</scope>
    <source>
        <strain evidence="11">ATCC 30864</strain>
    </source>
</reference>
<dbReference type="PANTHER" id="PTHR13989">
    <property type="entry name" value="REPLICATION PROTEIN A-RELATED"/>
    <property type="match status" value="1"/>
</dbReference>
<evidence type="ECO:0000256" key="5">
    <source>
        <dbReference type="ARBA" id="ARBA00022895"/>
    </source>
</evidence>
<dbReference type="InterPro" id="IPR040260">
    <property type="entry name" value="RFA2-like"/>
</dbReference>
<dbReference type="SUPFAM" id="SSF50249">
    <property type="entry name" value="Nucleic acid-binding proteins"/>
    <property type="match status" value="1"/>
</dbReference>
<dbReference type="GO" id="GO:0003677">
    <property type="term" value="F:DNA binding"/>
    <property type="evidence" value="ECO:0007669"/>
    <property type="project" value="UniProtKB-KW"/>
</dbReference>
<dbReference type="Proteomes" id="UP000008743">
    <property type="component" value="Unassembled WGS sequence"/>
</dbReference>
<evidence type="ECO:0000256" key="7">
    <source>
        <dbReference type="ARBA" id="ARBA00023242"/>
    </source>
</evidence>
<evidence type="ECO:0000313" key="10">
    <source>
        <dbReference type="EMBL" id="KJE89674.1"/>
    </source>
</evidence>
<evidence type="ECO:0000256" key="1">
    <source>
        <dbReference type="ARBA" id="ARBA00004123"/>
    </source>
</evidence>
<dbReference type="GO" id="GO:0005634">
    <property type="term" value="C:nucleus"/>
    <property type="evidence" value="ECO:0007669"/>
    <property type="project" value="UniProtKB-SubCell"/>
</dbReference>
<organism evidence="10 11">
    <name type="scientific">Capsaspora owczarzaki (strain ATCC 30864)</name>
    <dbReference type="NCBI Taxonomy" id="595528"/>
    <lineage>
        <taxon>Eukaryota</taxon>
        <taxon>Filasterea</taxon>
        <taxon>Capsaspora</taxon>
    </lineage>
</organism>